<evidence type="ECO:0000256" key="4">
    <source>
        <dbReference type="ARBA" id="ARBA00023235"/>
    </source>
</evidence>
<proteinExistence type="inferred from homology"/>
<organism evidence="7 8">
    <name type="scientific">Thermomonospora umbrina</name>
    <dbReference type="NCBI Taxonomy" id="111806"/>
    <lineage>
        <taxon>Bacteria</taxon>
        <taxon>Bacillati</taxon>
        <taxon>Actinomycetota</taxon>
        <taxon>Actinomycetes</taxon>
        <taxon>Streptosporangiales</taxon>
        <taxon>Thermomonosporaceae</taxon>
        <taxon>Thermomonospora</taxon>
    </lineage>
</organism>
<evidence type="ECO:0000256" key="2">
    <source>
        <dbReference type="ARBA" id="ARBA00005297"/>
    </source>
</evidence>
<dbReference type="SUPFAM" id="SSF56322">
    <property type="entry name" value="ADC synthase"/>
    <property type="match status" value="1"/>
</dbReference>
<dbReference type="NCBIfam" id="TIGR00543">
    <property type="entry name" value="isochor_syn"/>
    <property type="match status" value="1"/>
</dbReference>
<dbReference type="PANTHER" id="PTHR42839">
    <property type="entry name" value="ISOCHORISMATE SYNTHASE ENTC"/>
    <property type="match status" value="1"/>
</dbReference>
<dbReference type="OrthoDB" id="9806579at2"/>
<dbReference type="AlphaFoldDB" id="A0A3D9T212"/>
<dbReference type="InterPro" id="IPR005801">
    <property type="entry name" value="ADC_synthase"/>
</dbReference>
<name>A0A3D9T212_9ACTN</name>
<accession>A0A3D9T212</accession>
<comment type="catalytic activity">
    <reaction evidence="1">
        <text>chorismate = isochorismate</text>
        <dbReference type="Rhea" id="RHEA:18985"/>
        <dbReference type="ChEBI" id="CHEBI:29748"/>
        <dbReference type="ChEBI" id="CHEBI:29780"/>
        <dbReference type="EC" id="5.4.4.2"/>
    </reaction>
</comment>
<dbReference type="Gene3D" id="3.60.120.10">
    <property type="entry name" value="Anthranilate synthase"/>
    <property type="match status" value="1"/>
</dbReference>
<dbReference type="Proteomes" id="UP000256661">
    <property type="component" value="Unassembled WGS sequence"/>
</dbReference>
<evidence type="ECO:0000259" key="6">
    <source>
        <dbReference type="Pfam" id="PF00425"/>
    </source>
</evidence>
<feature type="domain" description="Chorismate-utilising enzyme C-terminal" evidence="6">
    <location>
        <begin position="157"/>
        <end position="407"/>
    </location>
</feature>
<dbReference type="RefSeq" id="WP_116026996.1">
    <property type="nucleotide sequence ID" value="NZ_QTTT01000001.1"/>
</dbReference>
<evidence type="ECO:0000256" key="1">
    <source>
        <dbReference type="ARBA" id="ARBA00000799"/>
    </source>
</evidence>
<keyword evidence="4" id="KW-0413">Isomerase</keyword>
<dbReference type="EMBL" id="QTTT01000001">
    <property type="protein sequence ID" value="REF00394.1"/>
    <property type="molecule type" value="Genomic_DNA"/>
</dbReference>
<evidence type="ECO:0000256" key="5">
    <source>
        <dbReference type="ARBA" id="ARBA00041564"/>
    </source>
</evidence>
<dbReference type="GO" id="GO:0008909">
    <property type="term" value="F:isochorismate synthase activity"/>
    <property type="evidence" value="ECO:0007669"/>
    <property type="project" value="UniProtKB-EC"/>
</dbReference>
<evidence type="ECO:0000256" key="3">
    <source>
        <dbReference type="ARBA" id="ARBA00012824"/>
    </source>
</evidence>
<evidence type="ECO:0000313" key="7">
    <source>
        <dbReference type="EMBL" id="REF00394.1"/>
    </source>
</evidence>
<sequence length="417" mass="45057">MKLAAHTPDPLTVRTVPVPDPGDLPARLPHPQALAWIHHGQGIVAWGEAARITIPAGPDRFTRADHHLRELFAETDIDDPLALPGTGPVAFGSFAFDPASDDSVLIVPRRILGRRDGQAWLTTIGPRHHTADPLALAHPPTPPTHLQWSDGTLTAPAWQQAVAHAVERIRHGRLGKTVLARDLNVQAAEPIDARVLLDRLATRYPGCFTFAVDGLIGATPELLIRRTDDHIDSLVLAGTTPRGATPTDDHTRAQRLYHSPKDREEHAYAADMVRDALTPLCADLRIPDHPEILTLPNVIHLASPVHGTLDRERSVLDVLAALHPTPAVCGTPTGPALDLIRELEAMDRGRYAGPVGWIDARGDGEWGIALRCAELDKADPTRARLFAGCGIVADSDPAAELAEAQAKFRAMQDAFQG</sequence>
<reference evidence="7 8" key="1">
    <citation type="submission" date="2018-08" db="EMBL/GenBank/DDBJ databases">
        <title>Sequencing the genomes of 1000 actinobacteria strains.</title>
        <authorList>
            <person name="Klenk H.-P."/>
        </authorList>
    </citation>
    <scope>NUCLEOTIDE SEQUENCE [LARGE SCALE GENOMIC DNA]</scope>
    <source>
        <strain evidence="7 8">DSM 43927</strain>
    </source>
</reference>
<dbReference type="EC" id="5.4.4.2" evidence="3"/>
<dbReference type="PANTHER" id="PTHR42839:SF2">
    <property type="entry name" value="ISOCHORISMATE SYNTHASE ENTC"/>
    <property type="match status" value="1"/>
</dbReference>
<keyword evidence="8" id="KW-1185">Reference proteome</keyword>
<comment type="similarity">
    <text evidence="2">Belongs to the isochorismate synthase family.</text>
</comment>
<comment type="caution">
    <text evidence="7">The sequence shown here is derived from an EMBL/GenBank/DDBJ whole genome shotgun (WGS) entry which is preliminary data.</text>
</comment>
<dbReference type="InterPro" id="IPR004561">
    <property type="entry name" value="IsoChor_synthase"/>
</dbReference>
<protein>
    <recommendedName>
        <fullName evidence="3">isochorismate synthase</fullName>
        <ecNumber evidence="3">5.4.4.2</ecNumber>
    </recommendedName>
    <alternativeName>
        <fullName evidence="5">Isochorismate mutase</fullName>
    </alternativeName>
</protein>
<dbReference type="Pfam" id="PF00425">
    <property type="entry name" value="Chorismate_bind"/>
    <property type="match status" value="1"/>
</dbReference>
<dbReference type="InterPro" id="IPR015890">
    <property type="entry name" value="Chorismate_C"/>
</dbReference>
<evidence type="ECO:0000313" key="8">
    <source>
        <dbReference type="Proteomes" id="UP000256661"/>
    </source>
</evidence>
<gene>
    <name evidence="7" type="ORF">DFJ69_5929</name>
</gene>